<evidence type="ECO:0000256" key="1">
    <source>
        <dbReference type="SAM" id="Phobius"/>
    </source>
</evidence>
<proteinExistence type="predicted"/>
<name>A0AAE0CAU2_9CHLO</name>
<comment type="caution">
    <text evidence="2">The sequence shown here is derived from an EMBL/GenBank/DDBJ whole genome shotgun (WGS) entry which is preliminary data.</text>
</comment>
<accession>A0AAE0CAU2</accession>
<dbReference type="EMBL" id="LGRX02026665">
    <property type="protein sequence ID" value="KAK3250515.1"/>
    <property type="molecule type" value="Genomic_DNA"/>
</dbReference>
<keyword evidence="1" id="KW-1133">Transmembrane helix</keyword>
<sequence length="384" mass="41536">MAALGAIDLGVSAFSKLGAKSAEVLGVAAATAAGRQTVNKLSNRTLAIILWWSFMLIAMYAAVFMAFKYTSCEKVFTYSCFGTVGGMLVLWLVCATLVHVRIITRLPDIDSENAKSLQVCVRQKFDEVSSRLDATVTLLLNEIRLQHQKAGSSSTPNAISNSSTAEGNFHPSAVTSVSGSGLRATESGVREALNTIQEQQLDEPQLGVLQTLSEYLEQCASTAKVTPEDVISRLKDSITFDALHPNKAKRLKEVNWFDVLQYALQRVSEAQVVTLIKTAQSELSASNQEASLAVLKKVACSNSAEKLLHSSGGKVEKFKQMSKAFGFLRLLYFNNKDGLKAGFEAAQRVPASAWNPTTAPAQASTQRPVPDARAQAEINPFLQV</sequence>
<feature type="transmembrane region" description="Helical" evidence="1">
    <location>
        <begin position="45"/>
        <end position="69"/>
    </location>
</feature>
<feature type="transmembrane region" description="Helical" evidence="1">
    <location>
        <begin position="75"/>
        <end position="98"/>
    </location>
</feature>
<evidence type="ECO:0000313" key="2">
    <source>
        <dbReference type="EMBL" id="KAK3250515.1"/>
    </source>
</evidence>
<evidence type="ECO:0008006" key="4">
    <source>
        <dbReference type="Google" id="ProtNLM"/>
    </source>
</evidence>
<keyword evidence="1" id="KW-0472">Membrane</keyword>
<reference evidence="2 3" key="1">
    <citation type="journal article" date="2015" name="Genome Biol. Evol.">
        <title>Comparative Genomics of a Bacterivorous Green Alga Reveals Evolutionary Causalities and Consequences of Phago-Mixotrophic Mode of Nutrition.</title>
        <authorList>
            <person name="Burns J.A."/>
            <person name="Paasch A."/>
            <person name="Narechania A."/>
            <person name="Kim E."/>
        </authorList>
    </citation>
    <scope>NUCLEOTIDE SEQUENCE [LARGE SCALE GENOMIC DNA]</scope>
    <source>
        <strain evidence="2 3">PLY_AMNH</strain>
    </source>
</reference>
<gene>
    <name evidence="2" type="ORF">CYMTET_40107</name>
</gene>
<organism evidence="2 3">
    <name type="scientific">Cymbomonas tetramitiformis</name>
    <dbReference type="NCBI Taxonomy" id="36881"/>
    <lineage>
        <taxon>Eukaryota</taxon>
        <taxon>Viridiplantae</taxon>
        <taxon>Chlorophyta</taxon>
        <taxon>Pyramimonadophyceae</taxon>
        <taxon>Pyramimonadales</taxon>
        <taxon>Pyramimonadaceae</taxon>
        <taxon>Cymbomonas</taxon>
    </lineage>
</organism>
<protein>
    <recommendedName>
        <fullName evidence="4">Transmembrane protein</fullName>
    </recommendedName>
</protein>
<evidence type="ECO:0000313" key="3">
    <source>
        <dbReference type="Proteomes" id="UP001190700"/>
    </source>
</evidence>
<keyword evidence="1" id="KW-0812">Transmembrane</keyword>
<dbReference type="AlphaFoldDB" id="A0AAE0CAU2"/>
<keyword evidence="3" id="KW-1185">Reference proteome</keyword>
<dbReference type="Proteomes" id="UP001190700">
    <property type="component" value="Unassembled WGS sequence"/>
</dbReference>